<evidence type="ECO:0000256" key="5">
    <source>
        <dbReference type="ARBA" id="ARBA00022691"/>
    </source>
</evidence>
<evidence type="ECO:0000256" key="3">
    <source>
        <dbReference type="ARBA" id="ARBA00022603"/>
    </source>
</evidence>
<dbReference type="AlphaFoldDB" id="A0A9D2HX66"/>
<evidence type="ECO:0000256" key="1">
    <source>
        <dbReference type="ARBA" id="ARBA00006594"/>
    </source>
</evidence>
<dbReference type="GO" id="GO:0003677">
    <property type="term" value="F:DNA binding"/>
    <property type="evidence" value="ECO:0007669"/>
    <property type="project" value="InterPro"/>
</dbReference>
<dbReference type="InterPro" id="IPR003356">
    <property type="entry name" value="DNA_methylase_A-5"/>
</dbReference>
<evidence type="ECO:0000256" key="4">
    <source>
        <dbReference type="ARBA" id="ARBA00022679"/>
    </source>
</evidence>
<dbReference type="Pfam" id="PF02384">
    <property type="entry name" value="N6_Mtase"/>
    <property type="match status" value="1"/>
</dbReference>
<evidence type="ECO:0000256" key="2">
    <source>
        <dbReference type="ARBA" id="ARBA00011900"/>
    </source>
</evidence>
<dbReference type="GO" id="GO:0008170">
    <property type="term" value="F:N-methyltransferase activity"/>
    <property type="evidence" value="ECO:0007669"/>
    <property type="project" value="InterPro"/>
</dbReference>
<name>A0A9D2HX66_9BACE</name>
<comment type="caution">
    <text evidence="9">The sequence shown here is derived from an EMBL/GenBank/DDBJ whole genome shotgun (WGS) entry which is preliminary data.</text>
</comment>
<dbReference type="EMBL" id="DWZI01000038">
    <property type="protein sequence ID" value="HJA86021.1"/>
    <property type="molecule type" value="Genomic_DNA"/>
</dbReference>
<keyword evidence="4" id="KW-0808">Transferase</keyword>
<keyword evidence="3 9" id="KW-0489">Methyltransferase</keyword>
<organism evidence="9 10">
    <name type="scientific">Candidatus Bacteroides avicola</name>
    <dbReference type="NCBI Taxonomy" id="2838468"/>
    <lineage>
        <taxon>Bacteria</taxon>
        <taxon>Pseudomonadati</taxon>
        <taxon>Bacteroidota</taxon>
        <taxon>Bacteroidia</taxon>
        <taxon>Bacteroidales</taxon>
        <taxon>Bacteroidaceae</taxon>
        <taxon>Bacteroides</taxon>
    </lineage>
</organism>
<evidence type="ECO:0000256" key="7">
    <source>
        <dbReference type="ARBA" id="ARBA00047942"/>
    </source>
</evidence>
<dbReference type="InterPro" id="IPR051537">
    <property type="entry name" value="DNA_Adenine_Mtase"/>
</dbReference>
<reference evidence="9" key="2">
    <citation type="submission" date="2021-04" db="EMBL/GenBank/DDBJ databases">
        <authorList>
            <person name="Gilroy R."/>
        </authorList>
    </citation>
    <scope>NUCLEOTIDE SEQUENCE</scope>
    <source>
        <strain evidence="9">ChiHjej12B11-9795</strain>
    </source>
</reference>
<comment type="catalytic activity">
    <reaction evidence="7">
        <text>a 2'-deoxyadenosine in DNA + S-adenosyl-L-methionine = an N(6)-methyl-2'-deoxyadenosine in DNA + S-adenosyl-L-homocysteine + H(+)</text>
        <dbReference type="Rhea" id="RHEA:15197"/>
        <dbReference type="Rhea" id="RHEA-COMP:12418"/>
        <dbReference type="Rhea" id="RHEA-COMP:12419"/>
        <dbReference type="ChEBI" id="CHEBI:15378"/>
        <dbReference type="ChEBI" id="CHEBI:57856"/>
        <dbReference type="ChEBI" id="CHEBI:59789"/>
        <dbReference type="ChEBI" id="CHEBI:90615"/>
        <dbReference type="ChEBI" id="CHEBI:90616"/>
        <dbReference type="EC" id="2.1.1.72"/>
    </reaction>
</comment>
<dbReference type="GO" id="GO:0032259">
    <property type="term" value="P:methylation"/>
    <property type="evidence" value="ECO:0007669"/>
    <property type="project" value="UniProtKB-KW"/>
</dbReference>
<dbReference type="Proteomes" id="UP000823862">
    <property type="component" value="Unassembled WGS sequence"/>
</dbReference>
<proteinExistence type="inferred from homology"/>
<evidence type="ECO:0000313" key="9">
    <source>
        <dbReference type="EMBL" id="HJA86021.1"/>
    </source>
</evidence>
<evidence type="ECO:0000256" key="6">
    <source>
        <dbReference type="ARBA" id="ARBA00022747"/>
    </source>
</evidence>
<dbReference type="Gene3D" id="3.40.50.150">
    <property type="entry name" value="Vaccinia Virus protein VP39"/>
    <property type="match status" value="1"/>
</dbReference>
<evidence type="ECO:0000313" key="10">
    <source>
        <dbReference type="Proteomes" id="UP000823862"/>
    </source>
</evidence>
<dbReference type="InterPro" id="IPR029063">
    <property type="entry name" value="SAM-dependent_MTases_sf"/>
</dbReference>
<dbReference type="SUPFAM" id="SSF53335">
    <property type="entry name" value="S-adenosyl-L-methionine-dependent methyltransferases"/>
    <property type="match status" value="1"/>
</dbReference>
<dbReference type="PANTHER" id="PTHR42933">
    <property type="entry name" value="SLR6095 PROTEIN"/>
    <property type="match status" value="1"/>
</dbReference>
<dbReference type="GO" id="GO:0009007">
    <property type="term" value="F:site-specific DNA-methyltransferase (adenine-specific) activity"/>
    <property type="evidence" value="ECO:0007669"/>
    <property type="project" value="UniProtKB-EC"/>
</dbReference>
<reference evidence="9" key="1">
    <citation type="journal article" date="2021" name="PeerJ">
        <title>Extensive microbial diversity within the chicken gut microbiome revealed by metagenomics and culture.</title>
        <authorList>
            <person name="Gilroy R."/>
            <person name="Ravi A."/>
            <person name="Getino M."/>
            <person name="Pursley I."/>
            <person name="Horton D.L."/>
            <person name="Alikhan N.F."/>
            <person name="Baker D."/>
            <person name="Gharbi K."/>
            <person name="Hall N."/>
            <person name="Watson M."/>
            <person name="Adriaenssens E.M."/>
            <person name="Foster-Nyarko E."/>
            <person name="Jarju S."/>
            <person name="Secka A."/>
            <person name="Antonio M."/>
            <person name="Oren A."/>
            <person name="Chaudhuri R.R."/>
            <person name="La Ragione R."/>
            <person name="Hildebrand F."/>
            <person name="Pallen M.J."/>
        </authorList>
    </citation>
    <scope>NUCLEOTIDE SEQUENCE</scope>
    <source>
        <strain evidence="9">ChiHjej12B11-9795</strain>
    </source>
</reference>
<feature type="domain" description="DNA methylase adenine-specific" evidence="8">
    <location>
        <begin position="75"/>
        <end position="187"/>
    </location>
</feature>
<comment type="similarity">
    <text evidence="1">Belongs to the N(4)/N(6)-methyltransferase family.</text>
</comment>
<keyword evidence="6" id="KW-0680">Restriction system</keyword>
<sequence>MIPKDFSGLYDRLSYTHGREDVFRDFLDVSLFMLSGGTYREDYDRLSISYKENEMEIFIQMLHSVAIHSEGFNDVLGDVFMEHISHGHHGQFFTPIHISDLMAVASGCEALRRGQSVYDPCCGSGRMLLSAVKASTKSDISNRPFCYGSDIDLNCVKMAAVNLLMNTIPGEVAWMDALTLEHWRSYKVELVSVCGVWLPLLSVCGAGDTSLITRIQNTPQVKTAKGMGQLQLSFDF</sequence>
<gene>
    <name evidence="9" type="ORF">H9950_07520</name>
</gene>
<keyword evidence="5" id="KW-0949">S-adenosyl-L-methionine</keyword>
<accession>A0A9D2HX66</accession>
<protein>
    <recommendedName>
        <fullName evidence="2">site-specific DNA-methyltransferase (adenine-specific)</fullName>
        <ecNumber evidence="2">2.1.1.72</ecNumber>
    </recommendedName>
</protein>
<dbReference type="EC" id="2.1.1.72" evidence="2"/>
<evidence type="ECO:0000259" key="8">
    <source>
        <dbReference type="Pfam" id="PF02384"/>
    </source>
</evidence>
<dbReference type="PRINTS" id="PR00507">
    <property type="entry name" value="N12N6MTFRASE"/>
</dbReference>
<dbReference type="PANTHER" id="PTHR42933:SF3">
    <property type="entry name" value="TYPE I RESTRICTION ENZYME MJAVIII METHYLASE SUBUNIT"/>
    <property type="match status" value="1"/>
</dbReference>
<dbReference type="GO" id="GO:0009307">
    <property type="term" value="P:DNA restriction-modification system"/>
    <property type="evidence" value="ECO:0007669"/>
    <property type="project" value="UniProtKB-KW"/>
</dbReference>